<proteinExistence type="predicted"/>
<name>A0AAV3PDF5_LITER</name>
<accession>A0AAV3PDF5</accession>
<keyword evidence="3" id="KW-1185">Reference proteome</keyword>
<dbReference type="PANTHER" id="PTHR47481">
    <property type="match status" value="1"/>
</dbReference>
<reference evidence="2 3" key="1">
    <citation type="submission" date="2024-01" db="EMBL/GenBank/DDBJ databases">
        <title>The complete chloroplast genome sequence of Lithospermum erythrorhizon: insights into the phylogenetic relationship among Boraginaceae species and the maternal lineages of purple gromwells.</title>
        <authorList>
            <person name="Okada T."/>
            <person name="Watanabe K."/>
        </authorList>
    </citation>
    <scope>NUCLEOTIDE SEQUENCE [LARGE SCALE GENOMIC DNA]</scope>
</reference>
<evidence type="ECO:0000313" key="2">
    <source>
        <dbReference type="EMBL" id="GAA0149767.1"/>
    </source>
</evidence>
<dbReference type="Pfam" id="PF14223">
    <property type="entry name" value="Retrotran_gag_2"/>
    <property type="match status" value="1"/>
</dbReference>
<evidence type="ECO:0000313" key="3">
    <source>
        <dbReference type="Proteomes" id="UP001454036"/>
    </source>
</evidence>
<dbReference type="PANTHER" id="PTHR47481:SF43">
    <property type="entry name" value="RETROTRANSPOSON COPIA-LIKE N-TERMINAL DOMAIN-CONTAINING PROTEIN"/>
    <property type="match status" value="1"/>
</dbReference>
<gene>
    <name evidence="2" type="ORF">LIER_08864</name>
</gene>
<dbReference type="EMBL" id="BAABME010001464">
    <property type="protein sequence ID" value="GAA0149767.1"/>
    <property type="molecule type" value="Genomic_DNA"/>
</dbReference>
<evidence type="ECO:0000256" key="1">
    <source>
        <dbReference type="SAM" id="MobiDB-lite"/>
    </source>
</evidence>
<evidence type="ECO:0008006" key="4">
    <source>
        <dbReference type="Google" id="ProtNLM"/>
    </source>
</evidence>
<comment type="caution">
    <text evidence="2">The sequence shown here is derived from an EMBL/GenBank/DDBJ whole genome shotgun (WGS) entry which is preliminary data.</text>
</comment>
<protein>
    <recommendedName>
        <fullName evidence="4">UBN2 domain-containing protein</fullName>
    </recommendedName>
</protein>
<sequence>MSLLISSMCDETLPLAVGKSSSRAIWDAVKVALANPSFSSHLALQDKLIGLKQNNMTITECLNHAKSTYYSLAAIGKQPPHETFLIYILRGLKEEFKDLKSIVYSHGSAMSFEELRNYLGTHEFVNPVHPIVSPVFDGLLPTPPPIAQYAARAPFSSPRGRGRSSRGRFGHAPGRGYSSDRRPPSSSSGHRRCFI</sequence>
<feature type="compositionally biased region" description="Basic residues" evidence="1">
    <location>
        <begin position="160"/>
        <end position="169"/>
    </location>
</feature>
<feature type="region of interest" description="Disordered" evidence="1">
    <location>
        <begin position="150"/>
        <end position="195"/>
    </location>
</feature>
<organism evidence="2 3">
    <name type="scientific">Lithospermum erythrorhizon</name>
    <name type="common">Purple gromwell</name>
    <name type="synonym">Lithospermum officinale var. erythrorhizon</name>
    <dbReference type="NCBI Taxonomy" id="34254"/>
    <lineage>
        <taxon>Eukaryota</taxon>
        <taxon>Viridiplantae</taxon>
        <taxon>Streptophyta</taxon>
        <taxon>Embryophyta</taxon>
        <taxon>Tracheophyta</taxon>
        <taxon>Spermatophyta</taxon>
        <taxon>Magnoliopsida</taxon>
        <taxon>eudicotyledons</taxon>
        <taxon>Gunneridae</taxon>
        <taxon>Pentapetalae</taxon>
        <taxon>asterids</taxon>
        <taxon>lamiids</taxon>
        <taxon>Boraginales</taxon>
        <taxon>Boraginaceae</taxon>
        <taxon>Boraginoideae</taxon>
        <taxon>Lithospermeae</taxon>
        <taxon>Lithospermum</taxon>
    </lineage>
</organism>
<dbReference type="Proteomes" id="UP001454036">
    <property type="component" value="Unassembled WGS sequence"/>
</dbReference>
<dbReference type="AlphaFoldDB" id="A0AAV3PDF5"/>